<accession>X1HRF2</accession>
<dbReference type="SUPFAM" id="SSF51735">
    <property type="entry name" value="NAD(P)-binding Rossmann-fold domains"/>
    <property type="match status" value="1"/>
</dbReference>
<organism evidence="1">
    <name type="scientific">marine sediment metagenome</name>
    <dbReference type="NCBI Taxonomy" id="412755"/>
    <lineage>
        <taxon>unclassified sequences</taxon>
        <taxon>metagenomes</taxon>
        <taxon>ecological metagenomes</taxon>
    </lineage>
</organism>
<dbReference type="InterPro" id="IPR036291">
    <property type="entry name" value="NAD(P)-bd_dom_sf"/>
</dbReference>
<name>X1HRF2_9ZZZZ</name>
<dbReference type="EMBL" id="BARU01016235">
    <property type="protein sequence ID" value="GAH59635.1"/>
    <property type="molecule type" value="Genomic_DNA"/>
</dbReference>
<gene>
    <name evidence="1" type="ORF">S03H2_27244</name>
</gene>
<reference evidence="1" key="1">
    <citation type="journal article" date="2014" name="Front. Microbiol.">
        <title>High frequency of phylogenetically diverse reductive dehalogenase-homologous genes in deep subseafloor sedimentary metagenomes.</title>
        <authorList>
            <person name="Kawai M."/>
            <person name="Futagami T."/>
            <person name="Toyoda A."/>
            <person name="Takaki Y."/>
            <person name="Nishi S."/>
            <person name="Hori S."/>
            <person name="Arai W."/>
            <person name="Tsubouchi T."/>
            <person name="Morono Y."/>
            <person name="Uchiyama I."/>
            <person name="Ito T."/>
            <person name="Fujiyama A."/>
            <person name="Inagaki F."/>
            <person name="Takami H."/>
        </authorList>
    </citation>
    <scope>NUCLEOTIDE SEQUENCE</scope>
    <source>
        <strain evidence="1">Expedition CK06-06</strain>
    </source>
</reference>
<dbReference type="AlphaFoldDB" id="X1HRF2"/>
<dbReference type="Gene3D" id="3.40.50.720">
    <property type="entry name" value="NAD(P)-binding Rossmann-like Domain"/>
    <property type="match status" value="1"/>
</dbReference>
<feature type="non-terminal residue" evidence="1">
    <location>
        <position position="38"/>
    </location>
</feature>
<evidence type="ECO:0000313" key="1">
    <source>
        <dbReference type="EMBL" id="GAH59635.1"/>
    </source>
</evidence>
<feature type="non-terminal residue" evidence="1">
    <location>
        <position position="1"/>
    </location>
</feature>
<proteinExistence type="predicted"/>
<sequence length="38" mass="3960">DMINWAFVTGGAGDIGSAICQTLARDGFGIVCVDLDEE</sequence>
<protein>
    <submittedName>
        <fullName evidence="1">Uncharacterized protein</fullName>
    </submittedName>
</protein>
<comment type="caution">
    <text evidence="1">The sequence shown here is derived from an EMBL/GenBank/DDBJ whole genome shotgun (WGS) entry which is preliminary data.</text>
</comment>